<dbReference type="GO" id="GO:0070677">
    <property type="term" value="F:rRNA (cytosine-2'-O-)-methyltransferase activity"/>
    <property type="evidence" value="ECO:0007669"/>
    <property type="project" value="UniProtKB-UniRule"/>
</dbReference>
<keyword evidence="2 6" id="KW-0698">rRNA processing</keyword>
<feature type="domain" description="RsmI HTH" evidence="8">
    <location>
        <begin position="240"/>
        <end position="278"/>
    </location>
</feature>
<dbReference type="SUPFAM" id="SSF53790">
    <property type="entry name" value="Tetrapyrrole methylase"/>
    <property type="match status" value="1"/>
</dbReference>
<organism evidence="9 10">
    <name type="scientific">Acidihalobacter yilgarnensis</name>
    <dbReference type="NCBI Taxonomy" id="2819280"/>
    <lineage>
        <taxon>Bacteria</taxon>
        <taxon>Pseudomonadati</taxon>
        <taxon>Pseudomonadota</taxon>
        <taxon>Gammaproteobacteria</taxon>
        <taxon>Chromatiales</taxon>
        <taxon>Ectothiorhodospiraceae</taxon>
        <taxon>Acidihalobacter</taxon>
    </lineage>
</organism>
<sequence length="285" mass="30474">MEESVLYIVATPLGNLGDISDRARAVLGAVGLIAAEDTRVTQRLLSHLGLKARYLSLHEHNETARVPVILQALAEGQSVALVSDAGTPLISDPGFRLVRAVREAGWRVSPIPGPSAVIAALSVSGLPTDRFVFEGFLPARGAKRRTYLQALVRETGTLVFYESSHRIADCLEDMAQAFGTARRAVVARELTKHFEQVVSAPLGDLVAWIAVNEDHRRGEFVVMVEGATDAVPDDTSGISAAHVIAVLAAALPTRQAADLAARITGGSRQALYRAAQQAKQEREGE</sequence>
<gene>
    <name evidence="6" type="primary">rsmI</name>
    <name evidence="9" type="ORF">BI364_14595</name>
</gene>
<dbReference type="EMBL" id="CP017415">
    <property type="protein sequence ID" value="AOU99767.1"/>
    <property type="molecule type" value="Genomic_DNA"/>
</dbReference>
<dbReference type="FunFam" id="3.40.1010.10:FF:000007">
    <property type="entry name" value="Ribosomal RNA small subunit methyltransferase I"/>
    <property type="match status" value="1"/>
</dbReference>
<evidence type="ECO:0000259" key="7">
    <source>
        <dbReference type="Pfam" id="PF00590"/>
    </source>
</evidence>
<evidence type="ECO:0000256" key="3">
    <source>
        <dbReference type="ARBA" id="ARBA00022603"/>
    </source>
</evidence>
<keyword evidence="3 6" id="KW-0489">Methyltransferase</keyword>
<dbReference type="InterPro" id="IPR014777">
    <property type="entry name" value="4pyrrole_Mease_sub1"/>
</dbReference>
<evidence type="ECO:0000256" key="2">
    <source>
        <dbReference type="ARBA" id="ARBA00022552"/>
    </source>
</evidence>
<dbReference type="InterPro" id="IPR053910">
    <property type="entry name" value="RsmI_HTH"/>
</dbReference>
<evidence type="ECO:0000313" key="10">
    <source>
        <dbReference type="Proteomes" id="UP000095401"/>
    </source>
</evidence>
<dbReference type="NCBIfam" id="TIGR00096">
    <property type="entry name" value="16S rRNA (cytidine(1402)-2'-O)-methyltransferase"/>
    <property type="match status" value="1"/>
</dbReference>
<dbReference type="KEGG" id="aprs:BI364_14595"/>
<accession>A0A1D8ITP4</accession>
<keyword evidence="4 6" id="KW-0808">Transferase</keyword>
<comment type="function">
    <text evidence="6">Catalyzes the 2'-O-methylation of the ribose of cytidine 1402 (C1402) in 16S rRNA.</text>
</comment>
<dbReference type="AlphaFoldDB" id="A0A1D8ITP4"/>
<dbReference type="PIRSF" id="PIRSF005917">
    <property type="entry name" value="MTase_YraL"/>
    <property type="match status" value="1"/>
</dbReference>
<evidence type="ECO:0000256" key="5">
    <source>
        <dbReference type="ARBA" id="ARBA00022691"/>
    </source>
</evidence>
<proteinExistence type="inferred from homology"/>
<dbReference type="Gene3D" id="3.30.950.10">
    <property type="entry name" value="Methyltransferase, Cobalt-precorrin-4 Transmethylase, Domain 2"/>
    <property type="match status" value="1"/>
</dbReference>
<keyword evidence="5 6" id="KW-0949">S-adenosyl-L-methionine</keyword>
<dbReference type="PROSITE" id="PS01296">
    <property type="entry name" value="RSMI"/>
    <property type="match status" value="1"/>
</dbReference>
<dbReference type="InterPro" id="IPR008189">
    <property type="entry name" value="rRNA_ssu_MeTfrase_I"/>
</dbReference>
<dbReference type="CDD" id="cd11648">
    <property type="entry name" value="RsmI"/>
    <property type="match status" value="1"/>
</dbReference>
<dbReference type="EC" id="2.1.1.198" evidence="6"/>
<reference evidence="10" key="1">
    <citation type="submission" date="2016-09" db="EMBL/GenBank/DDBJ databases">
        <title>Acidihalobacter prosperus F5.</title>
        <authorList>
            <person name="Khaleque H.N."/>
            <person name="Ramsay J.P."/>
            <person name="Kaksonen A.H."/>
            <person name="Boxall N.J."/>
            <person name="Watkin E.L.J."/>
        </authorList>
    </citation>
    <scope>NUCLEOTIDE SEQUENCE [LARGE SCALE GENOMIC DNA]</scope>
    <source>
        <strain evidence="10">F5</strain>
    </source>
</reference>
<dbReference type="FunFam" id="3.30.950.10:FF:000002">
    <property type="entry name" value="Ribosomal RNA small subunit methyltransferase I"/>
    <property type="match status" value="1"/>
</dbReference>
<dbReference type="Pfam" id="PF23016">
    <property type="entry name" value="RsmI_C"/>
    <property type="match status" value="1"/>
</dbReference>
<dbReference type="Gene3D" id="3.40.1010.10">
    <property type="entry name" value="Cobalt-precorrin-4 Transmethylase, Domain 1"/>
    <property type="match status" value="1"/>
</dbReference>
<dbReference type="HAMAP" id="MF_01877">
    <property type="entry name" value="16SrRNA_methyltr_I"/>
    <property type="match status" value="1"/>
</dbReference>
<evidence type="ECO:0000313" key="9">
    <source>
        <dbReference type="EMBL" id="AOU99767.1"/>
    </source>
</evidence>
<comment type="catalytic activity">
    <reaction evidence="6">
        <text>cytidine(1402) in 16S rRNA + S-adenosyl-L-methionine = 2'-O-methylcytidine(1402) in 16S rRNA + S-adenosyl-L-homocysteine + H(+)</text>
        <dbReference type="Rhea" id="RHEA:42924"/>
        <dbReference type="Rhea" id="RHEA-COMP:10285"/>
        <dbReference type="Rhea" id="RHEA-COMP:10286"/>
        <dbReference type="ChEBI" id="CHEBI:15378"/>
        <dbReference type="ChEBI" id="CHEBI:57856"/>
        <dbReference type="ChEBI" id="CHEBI:59789"/>
        <dbReference type="ChEBI" id="CHEBI:74495"/>
        <dbReference type="ChEBI" id="CHEBI:82748"/>
        <dbReference type="EC" id="2.1.1.198"/>
    </reaction>
</comment>
<keyword evidence="1 6" id="KW-0963">Cytoplasm</keyword>
<dbReference type="InterPro" id="IPR018063">
    <property type="entry name" value="SAM_MeTrfase_RsmI_CS"/>
</dbReference>
<protein>
    <recommendedName>
        <fullName evidence="6">Ribosomal RNA small subunit methyltransferase I</fullName>
        <ecNumber evidence="6">2.1.1.198</ecNumber>
    </recommendedName>
    <alternativeName>
        <fullName evidence="6">16S rRNA 2'-O-ribose C1402 methyltransferase</fullName>
    </alternativeName>
    <alternativeName>
        <fullName evidence="6">rRNA (cytidine-2'-O-)-methyltransferase RsmI</fullName>
    </alternativeName>
</protein>
<dbReference type="InterPro" id="IPR000878">
    <property type="entry name" value="4pyrrol_Mease"/>
</dbReference>
<dbReference type="PANTHER" id="PTHR46111">
    <property type="entry name" value="RIBOSOMAL RNA SMALL SUBUNIT METHYLTRANSFERASE I"/>
    <property type="match status" value="1"/>
</dbReference>
<evidence type="ECO:0000256" key="6">
    <source>
        <dbReference type="HAMAP-Rule" id="MF_01877"/>
    </source>
</evidence>
<dbReference type="GO" id="GO:0005737">
    <property type="term" value="C:cytoplasm"/>
    <property type="evidence" value="ECO:0007669"/>
    <property type="project" value="UniProtKB-SubCell"/>
</dbReference>
<feature type="domain" description="Tetrapyrrole methylase" evidence="7">
    <location>
        <begin position="6"/>
        <end position="205"/>
    </location>
</feature>
<evidence type="ECO:0000259" key="8">
    <source>
        <dbReference type="Pfam" id="PF23016"/>
    </source>
</evidence>
<keyword evidence="10" id="KW-1185">Reference proteome</keyword>
<dbReference type="InterPro" id="IPR014776">
    <property type="entry name" value="4pyrrole_Mease_sub2"/>
</dbReference>
<dbReference type="InterPro" id="IPR035996">
    <property type="entry name" value="4pyrrol_Methylase_sf"/>
</dbReference>
<dbReference type="PANTHER" id="PTHR46111:SF1">
    <property type="entry name" value="RIBOSOMAL RNA SMALL SUBUNIT METHYLTRANSFERASE I"/>
    <property type="match status" value="1"/>
</dbReference>
<dbReference type="Proteomes" id="UP000095401">
    <property type="component" value="Chromosome"/>
</dbReference>
<evidence type="ECO:0000256" key="4">
    <source>
        <dbReference type="ARBA" id="ARBA00022679"/>
    </source>
</evidence>
<evidence type="ECO:0000256" key="1">
    <source>
        <dbReference type="ARBA" id="ARBA00022490"/>
    </source>
</evidence>
<name>A0A1D8ITP4_9GAMM</name>
<comment type="similarity">
    <text evidence="6">Belongs to the methyltransferase superfamily. RsmI family.</text>
</comment>
<dbReference type="Pfam" id="PF00590">
    <property type="entry name" value="TP_methylase"/>
    <property type="match status" value="1"/>
</dbReference>
<comment type="subcellular location">
    <subcellularLocation>
        <location evidence="6">Cytoplasm</location>
    </subcellularLocation>
</comment>